<organism evidence="3 4">
    <name type="scientific">Pythium insidiosum</name>
    <name type="common">Pythiosis disease agent</name>
    <dbReference type="NCBI Taxonomy" id="114742"/>
    <lineage>
        <taxon>Eukaryota</taxon>
        <taxon>Sar</taxon>
        <taxon>Stramenopiles</taxon>
        <taxon>Oomycota</taxon>
        <taxon>Peronosporomycetes</taxon>
        <taxon>Pythiales</taxon>
        <taxon>Pythiaceae</taxon>
        <taxon>Pythium</taxon>
    </lineage>
</organism>
<name>A0AAD5L7G0_PYTIN</name>
<reference evidence="3" key="1">
    <citation type="submission" date="2021-12" db="EMBL/GenBank/DDBJ databases">
        <title>Prjna785345.</title>
        <authorList>
            <person name="Rujirawat T."/>
            <person name="Krajaejun T."/>
        </authorList>
    </citation>
    <scope>NUCLEOTIDE SEQUENCE</scope>
    <source>
        <strain evidence="3">Pi057C3</strain>
    </source>
</reference>
<dbReference type="AlphaFoldDB" id="A0AAD5L7G0"/>
<feature type="transmembrane region" description="Helical" evidence="2">
    <location>
        <begin position="210"/>
        <end position="232"/>
    </location>
</feature>
<sequence>MMATRMSISGAKRQLFMASTLSRSTARAPISRSTAVRCKSGSPNAPQPATASKDGITTTTKMLAGYITFGLAAMAMIARHKERNESTEESARIFNFAKRAVSKDRRFFEAVGYPKDFERIESEDADVAADPFSGTFRVIGDKATAIVTYQHQDPSSPSAEGENESKGDGPLFDELIVRLEDGSEFSALETFVQTEGVAQQQKAASLGKKLAMPVIGGVLIGGFCSFLVLRIVRNRPFYVHKLALDRVNNNDVARVYLGHPIKSNRKEYVGSLTDTAANYSIACKGPKGEGTLIVKAFKATPESDAADASSGADSSLLSTPGTDWKFSTLVLSIKRNELRKEKDKTAKPMEIAFSLDAGSFSSDLFDAPAIGGSQLLSPDVLTRNAFVICFENVLVPMKWMTQNMGLRPSMKGVQEAKERAVRNPYLQQSLARIEHVAIQLITTIAAHGPVCILSEESARFVEIVSQTFFPRLAYCLATPQMLPNVQVIGAPKKFVSSAEKAAWRVNLMQSLVRDRLFAGSPHLLMSMATGRFGLVVASPHHVDVVACSKALEVAPFVIPKSVRLDNARHLPLEQFSVHLQTLMQYLQEATPFALLATASLTSTATAATASGRAFRHEDLHRAKLAHALARREMMMRQAQERQQRAMNQTDGNSSLLDATGQAIRATFSTLHGFMKGLLNTTARHDKIKAPGSTEAAIQSAEAQVEAALGARPAAPTCILGVCGLNLVFAIIWVAFSVCFAIVYIMDKQRRRKSPRPKIQEAEQQDIHEHSTYYQEVTGAASSMTLRRRPSKVVQ</sequence>
<dbReference type="EMBL" id="JAKCXM010000750">
    <property type="protein sequence ID" value="KAJ0392014.1"/>
    <property type="molecule type" value="Genomic_DNA"/>
</dbReference>
<evidence type="ECO:0000256" key="1">
    <source>
        <dbReference type="SAM" id="MobiDB-lite"/>
    </source>
</evidence>
<gene>
    <name evidence="3" type="ORF">P43SY_004523</name>
</gene>
<keyword evidence="4" id="KW-1185">Reference proteome</keyword>
<dbReference type="Proteomes" id="UP001209570">
    <property type="component" value="Unassembled WGS sequence"/>
</dbReference>
<protein>
    <recommendedName>
        <fullName evidence="5">Transmembrane protein</fullName>
    </recommendedName>
</protein>
<comment type="caution">
    <text evidence="3">The sequence shown here is derived from an EMBL/GenBank/DDBJ whole genome shotgun (WGS) entry which is preliminary data.</text>
</comment>
<keyword evidence="2" id="KW-0812">Transmembrane</keyword>
<accession>A0AAD5L7G0</accession>
<evidence type="ECO:0000256" key="2">
    <source>
        <dbReference type="SAM" id="Phobius"/>
    </source>
</evidence>
<proteinExistence type="predicted"/>
<keyword evidence="2" id="KW-1133">Transmembrane helix</keyword>
<feature type="compositionally biased region" description="Polar residues" evidence="1">
    <location>
        <begin position="41"/>
        <end position="54"/>
    </location>
</feature>
<dbReference type="PANTHER" id="PTHR38899:SF1">
    <property type="entry name" value="PROTEIN KINASE"/>
    <property type="match status" value="1"/>
</dbReference>
<feature type="transmembrane region" description="Helical" evidence="2">
    <location>
        <begin position="726"/>
        <end position="745"/>
    </location>
</feature>
<evidence type="ECO:0000313" key="3">
    <source>
        <dbReference type="EMBL" id="KAJ0392014.1"/>
    </source>
</evidence>
<keyword evidence="2" id="KW-0472">Membrane</keyword>
<evidence type="ECO:0008006" key="5">
    <source>
        <dbReference type="Google" id="ProtNLM"/>
    </source>
</evidence>
<dbReference type="PANTHER" id="PTHR38899">
    <property type="entry name" value="DOMAIN OOKINETE PROTEIN, PUTATIVE-RELATED"/>
    <property type="match status" value="1"/>
</dbReference>
<feature type="region of interest" description="Disordered" evidence="1">
    <location>
        <begin position="27"/>
        <end position="54"/>
    </location>
</feature>
<evidence type="ECO:0000313" key="4">
    <source>
        <dbReference type="Proteomes" id="UP001209570"/>
    </source>
</evidence>